<gene>
    <name evidence="2" type="ORF">KYK27_08460</name>
</gene>
<dbReference type="EMBL" id="JAHWXQ010000002">
    <property type="protein sequence ID" value="MBW3365073.1"/>
    <property type="molecule type" value="Genomic_DNA"/>
</dbReference>
<dbReference type="Pfam" id="PF02630">
    <property type="entry name" value="SCO1-SenC"/>
    <property type="match status" value="1"/>
</dbReference>
<evidence type="ECO:0000313" key="2">
    <source>
        <dbReference type="EMBL" id="MBW3365073.1"/>
    </source>
</evidence>
<keyword evidence="3" id="KW-1185">Reference proteome</keyword>
<reference evidence="2 3" key="1">
    <citation type="submission" date="2021-07" db="EMBL/GenBank/DDBJ databases">
        <authorList>
            <person name="Kim M.K."/>
        </authorList>
    </citation>
    <scope>NUCLEOTIDE SEQUENCE [LARGE SCALE GENOMIC DNA]</scope>
    <source>
        <strain evidence="2 3">HLY7-15</strain>
    </source>
</reference>
<dbReference type="Gene3D" id="3.40.30.10">
    <property type="entry name" value="Glutaredoxin"/>
    <property type="match status" value="1"/>
</dbReference>
<evidence type="ECO:0000313" key="3">
    <source>
        <dbReference type="Proteomes" id="UP000774935"/>
    </source>
</evidence>
<dbReference type="PANTHER" id="PTHR12151">
    <property type="entry name" value="ELECTRON TRANSPORT PROTIN SCO1/SENC FAMILY MEMBER"/>
    <property type="match status" value="1"/>
</dbReference>
<accession>A0ABS6XC49</accession>
<dbReference type="Proteomes" id="UP000774935">
    <property type="component" value="Unassembled WGS sequence"/>
</dbReference>
<dbReference type="CDD" id="cd02968">
    <property type="entry name" value="SCO"/>
    <property type="match status" value="1"/>
</dbReference>
<proteinExistence type="inferred from homology"/>
<evidence type="ECO:0000256" key="1">
    <source>
        <dbReference type="ARBA" id="ARBA00010996"/>
    </source>
</evidence>
<dbReference type="PROSITE" id="PS51257">
    <property type="entry name" value="PROKAR_LIPOPROTEIN"/>
    <property type="match status" value="1"/>
</dbReference>
<name>A0ABS6XC49_9BACT</name>
<dbReference type="InterPro" id="IPR036249">
    <property type="entry name" value="Thioredoxin-like_sf"/>
</dbReference>
<comment type="caution">
    <text evidence="2">The sequence shown here is derived from an EMBL/GenBank/DDBJ whole genome shotgun (WGS) entry which is preliminary data.</text>
</comment>
<dbReference type="RefSeq" id="WP_199109598.1">
    <property type="nucleotide sequence ID" value="NZ_JAHWXQ010000002.1"/>
</dbReference>
<protein>
    <submittedName>
        <fullName evidence="2">SCO family protein</fullName>
    </submittedName>
</protein>
<dbReference type="InterPro" id="IPR003782">
    <property type="entry name" value="SCO1/SenC"/>
</dbReference>
<organism evidence="2 3">
    <name type="scientific">Pontibacter populi</name>
    <dbReference type="NCBI Taxonomy" id="890055"/>
    <lineage>
        <taxon>Bacteria</taxon>
        <taxon>Pseudomonadati</taxon>
        <taxon>Bacteroidota</taxon>
        <taxon>Cytophagia</taxon>
        <taxon>Cytophagales</taxon>
        <taxon>Hymenobacteraceae</taxon>
        <taxon>Pontibacter</taxon>
    </lineage>
</organism>
<comment type="similarity">
    <text evidence="1">Belongs to the SCO1/2 family.</text>
</comment>
<sequence>MKYLLPLSILLGLTLSSCSETNPTDALAAHQNTEATIVTELSDMSLYNLESEWQNENNETIKLVQLNGKVQLVAMMYTNCTYACPRIVADLKRIEAKLENYKNGEVGIVLVTMDPENDTPAKLQQFATDNNLDPERWTLLTSSELNIQELAVLLNMKYKNGGNGEIAHSNIITVLNAGGEIIHQQEGLGKDPDETVKTIDGLLQNI</sequence>
<dbReference type="SUPFAM" id="SSF52833">
    <property type="entry name" value="Thioredoxin-like"/>
    <property type="match status" value="1"/>
</dbReference>
<dbReference type="PANTHER" id="PTHR12151:SF25">
    <property type="entry name" value="LINALOOL DEHYDRATASE_ISOMERASE DOMAIN-CONTAINING PROTEIN"/>
    <property type="match status" value="1"/>
</dbReference>